<name>A0AAF0ZKB0_SOLVR</name>
<evidence type="ECO:0000313" key="2">
    <source>
        <dbReference type="Proteomes" id="UP001234989"/>
    </source>
</evidence>
<proteinExistence type="predicted"/>
<dbReference type="InterPro" id="IPR043502">
    <property type="entry name" value="DNA/RNA_pol_sf"/>
</dbReference>
<organism evidence="1 2">
    <name type="scientific">Solanum verrucosum</name>
    <dbReference type="NCBI Taxonomy" id="315347"/>
    <lineage>
        <taxon>Eukaryota</taxon>
        <taxon>Viridiplantae</taxon>
        <taxon>Streptophyta</taxon>
        <taxon>Embryophyta</taxon>
        <taxon>Tracheophyta</taxon>
        <taxon>Spermatophyta</taxon>
        <taxon>Magnoliopsida</taxon>
        <taxon>eudicotyledons</taxon>
        <taxon>Gunneridae</taxon>
        <taxon>Pentapetalae</taxon>
        <taxon>asterids</taxon>
        <taxon>lamiids</taxon>
        <taxon>Solanales</taxon>
        <taxon>Solanaceae</taxon>
        <taxon>Solanoideae</taxon>
        <taxon>Solaneae</taxon>
        <taxon>Solanum</taxon>
    </lineage>
</organism>
<protein>
    <submittedName>
        <fullName evidence="1">Uncharacterized protein</fullName>
    </submittedName>
</protein>
<evidence type="ECO:0000313" key="1">
    <source>
        <dbReference type="EMBL" id="WMV40983.1"/>
    </source>
</evidence>
<keyword evidence="2" id="KW-1185">Reference proteome</keyword>
<reference evidence="1" key="1">
    <citation type="submission" date="2023-08" db="EMBL/GenBank/DDBJ databases">
        <title>A de novo genome assembly of Solanum verrucosum Schlechtendal, a Mexican diploid species geographically isolated from the other diploid A-genome species in potato relatives.</title>
        <authorList>
            <person name="Hosaka K."/>
        </authorList>
    </citation>
    <scope>NUCLEOTIDE SEQUENCE</scope>
    <source>
        <tissue evidence="1">Young leaves</tissue>
    </source>
</reference>
<dbReference type="InterPro" id="IPR032567">
    <property type="entry name" value="RTL1-rel"/>
</dbReference>
<dbReference type="PANTHER" id="PTHR15503:SF45">
    <property type="entry name" value="RNA-DIRECTED DNA POLYMERASE HOMOLOG"/>
    <property type="match status" value="1"/>
</dbReference>
<accession>A0AAF0ZKB0</accession>
<dbReference type="Gene3D" id="3.10.10.10">
    <property type="entry name" value="HIV Type 1 Reverse Transcriptase, subunit A, domain 1"/>
    <property type="match status" value="1"/>
</dbReference>
<dbReference type="PANTHER" id="PTHR15503">
    <property type="entry name" value="LDOC1 RELATED"/>
    <property type="match status" value="1"/>
</dbReference>
<dbReference type="EMBL" id="CP133619">
    <property type="protein sequence ID" value="WMV40983.1"/>
    <property type="molecule type" value="Genomic_DNA"/>
</dbReference>
<dbReference type="Proteomes" id="UP001234989">
    <property type="component" value="Chromosome 8"/>
</dbReference>
<dbReference type="AlphaFoldDB" id="A0AAF0ZKB0"/>
<sequence>MDEFSCGKKNGWDLSVVDYGFGGCVETPLIQSVPLVSEFPEVFPDNIPRVPPEREIDFGTDILPDTRHISISPYRMAPAELEEQLKDLLGKGFILPSVSPWGAPILFVRKKDGFIRMCIDYR</sequence>
<dbReference type="SUPFAM" id="SSF56672">
    <property type="entry name" value="DNA/RNA polymerases"/>
    <property type="match status" value="1"/>
</dbReference>
<gene>
    <name evidence="1" type="ORF">MTR67_034368</name>
</gene>